<dbReference type="SUPFAM" id="SSF54593">
    <property type="entry name" value="Glyoxalase/Bleomycin resistance protein/Dihydroxybiphenyl dioxygenase"/>
    <property type="match status" value="1"/>
</dbReference>
<dbReference type="PANTHER" id="PTHR36437">
    <property type="entry name" value="GLYOXALASE/BLEOMYCIN RESISTANCE PROTEIN/DIOXYGENASE"/>
    <property type="match status" value="1"/>
</dbReference>
<dbReference type="AlphaFoldDB" id="A0A7L9J0X6"/>
<dbReference type="InterPro" id="IPR037523">
    <property type="entry name" value="VOC_core"/>
</dbReference>
<feature type="region of interest" description="Disordered" evidence="1">
    <location>
        <begin position="134"/>
        <end position="156"/>
    </location>
</feature>
<evidence type="ECO:0000313" key="3">
    <source>
        <dbReference type="EMBL" id="QOK22693.1"/>
    </source>
</evidence>
<dbReference type="PROSITE" id="PS51819">
    <property type="entry name" value="VOC"/>
    <property type="match status" value="1"/>
</dbReference>
<evidence type="ECO:0000259" key="2">
    <source>
        <dbReference type="PROSITE" id="PS51819"/>
    </source>
</evidence>
<evidence type="ECO:0000256" key="1">
    <source>
        <dbReference type="SAM" id="MobiDB-lite"/>
    </source>
</evidence>
<dbReference type="PANTHER" id="PTHR36437:SF2">
    <property type="entry name" value="GLYOXALASE_BLEOMYCIN RESISTANCE PROTEIN_DIOXYGENASE"/>
    <property type="match status" value="1"/>
</dbReference>
<feature type="domain" description="VOC" evidence="2">
    <location>
        <begin position="4"/>
        <end position="134"/>
    </location>
</feature>
<dbReference type="EMBL" id="CP062789">
    <property type="protein sequence ID" value="QOK22693.1"/>
    <property type="molecule type" value="Genomic_DNA"/>
</dbReference>
<dbReference type="RefSeq" id="WP_192911088.1">
    <property type="nucleotide sequence ID" value="NZ_CP062789.1"/>
</dbReference>
<accession>A0A7L9J0X6</accession>
<sequence>MLTGISHHTVYVLDQEEALAFYCGKLGFEITSDVDLGFMRWLTIALPSEPGRQIMLEVPGPPFADDDTAAQLRDLMTKGALGAAAILTADDCRATYEELRAKGVEFTEEPTEQPYGIDCALRDPFGNPVRITQPAEGPVTAEDFAEHGESATDLRA</sequence>
<dbReference type="Gene3D" id="3.10.180.10">
    <property type="entry name" value="2,3-Dihydroxybiphenyl 1,2-Dioxygenase, domain 1"/>
    <property type="match status" value="1"/>
</dbReference>
<organism evidence="3 4">
    <name type="scientific">Janibacter indicus</name>
    <dbReference type="NCBI Taxonomy" id="857417"/>
    <lineage>
        <taxon>Bacteria</taxon>
        <taxon>Bacillati</taxon>
        <taxon>Actinomycetota</taxon>
        <taxon>Actinomycetes</taxon>
        <taxon>Micrococcales</taxon>
        <taxon>Intrasporangiaceae</taxon>
        <taxon>Janibacter</taxon>
    </lineage>
</organism>
<dbReference type="Pfam" id="PF00903">
    <property type="entry name" value="Glyoxalase"/>
    <property type="match status" value="1"/>
</dbReference>
<reference evidence="3 4" key="1">
    <citation type="submission" date="2020-10" db="EMBL/GenBank/DDBJ databases">
        <title>Janibacter indicus TT2 genome sequence.</title>
        <authorList>
            <person name="Lee K."/>
            <person name="Ganzorig M."/>
        </authorList>
    </citation>
    <scope>NUCLEOTIDE SEQUENCE [LARGE SCALE GENOMIC DNA]</scope>
    <source>
        <strain evidence="3 4">TT2</strain>
    </source>
</reference>
<dbReference type="InterPro" id="IPR004360">
    <property type="entry name" value="Glyas_Fos-R_dOase_dom"/>
</dbReference>
<feature type="compositionally biased region" description="Basic and acidic residues" evidence="1">
    <location>
        <begin position="144"/>
        <end position="156"/>
    </location>
</feature>
<protein>
    <submittedName>
        <fullName evidence="3">VOC family protein</fullName>
    </submittedName>
</protein>
<proteinExistence type="predicted"/>
<dbReference type="Proteomes" id="UP000593998">
    <property type="component" value="Chromosome"/>
</dbReference>
<dbReference type="InterPro" id="IPR029068">
    <property type="entry name" value="Glyas_Bleomycin-R_OHBP_Dase"/>
</dbReference>
<evidence type="ECO:0000313" key="4">
    <source>
        <dbReference type="Proteomes" id="UP000593998"/>
    </source>
</evidence>
<name>A0A7L9J0X6_9MICO</name>
<gene>
    <name evidence="3" type="ORF">IGS73_16845</name>
</gene>